<dbReference type="Gene3D" id="3.90.70.80">
    <property type="match status" value="1"/>
</dbReference>
<dbReference type="PROSITE" id="PS50802">
    <property type="entry name" value="OTU"/>
    <property type="match status" value="1"/>
</dbReference>
<gene>
    <name evidence="3" type="ORF">FisN_8Hh159</name>
</gene>
<dbReference type="Pfam" id="PF02338">
    <property type="entry name" value="OTU"/>
    <property type="match status" value="1"/>
</dbReference>
<dbReference type="AlphaFoldDB" id="A0A1Z5JY46"/>
<dbReference type="CDD" id="cd22771">
    <property type="entry name" value="OTU_plant_OTU7-like"/>
    <property type="match status" value="1"/>
</dbReference>
<feature type="compositionally biased region" description="Basic and acidic residues" evidence="1">
    <location>
        <begin position="37"/>
        <end position="48"/>
    </location>
</feature>
<feature type="compositionally biased region" description="Basic residues" evidence="1">
    <location>
        <begin position="1"/>
        <end position="10"/>
    </location>
</feature>
<feature type="region of interest" description="Disordered" evidence="1">
    <location>
        <begin position="240"/>
        <end position="272"/>
    </location>
</feature>
<name>A0A1Z5JY46_FISSO</name>
<feature type="region of interest" description="Disordered" evidence="1">
    <location>
        <begin position="193"/>
        <end position="221"/>
    </location>
</feature>
<dbReference type="SUPFAM" id="SSF103642">
    <property type="entry name" value="Sec-C motif"/>
    <property type="match status" value="1"/>
</dbReference>
<dbReference type="GO" id="GO:0016579">
    <property type="term" value="P:protein deubiquitination"/>
    <property type="evidence" value="ECO:0007669"/>
    <property type="project" value="TreeGrafter"/>
</dbReference>
<evidence type="ECO:0000313" key="3">
    <source>
        <dbReference type="EMBL" id="GAX18940.1"/>
    </source>
</evidence>
<reference evidence="3 4" key="1">
    <citation type="journal article" date="2015" name="Plant Cell">
        <title>Oil accumulation by the oleaginous diatom Fistulifera solaris as revealed by the genome and transcriptome.</title>
        <authorList>
            <person name="Tanaka T."/>
            <person name="Maeda Y."/>
            <person name="Veluchamy A."/>
            <person name="Tanaka M."/>
            <person name="Abida H."/>
            <person name="Marechal E."/>
            <person name="Bowler C."/>
            <person name="Muto M."/>
            <person name="Sunaga Y."/>
            <person name="Tanaka M."/>
            <person name="Yoshino T."/>
            <person name="Taniguchi T."/>
            <person name="Fukuda Y."/>
            <person name="Nemoto M."/>
            <person name="Matsumoto M."/>
            <person name="Wong P.S."/>
            <person name="Aburatani S."/>
            <person name="Fujibuchi W."/>
        </authorList>
    </citation>
    <scope>NUCLEOTIDE SEQUENCE [LARGE SCALE GENOMIC DNA]</scope>
    <source>
        <strain evidence="3 4">JPCC DA0580</strain>
    </source>
</reference>
<feature type="compositionally biased region" description="Basic residues" evidence="1">
    <location>
        <begin position="27"/>
        <end position="36"/>
    </location>
</feature>
<dbReference type="InterPro" id="IPR050704">
    <property type="entry name" value="Peptidase_C85-like"/>
</dbReference>
<keyword evidence="3" id="KW-0378">Hydrolase</keyword>
<accession>A0A1Z5JY46</accession>
<feature type="region of interest" description="Disordered" evidence="1">
    <location>
        <begin position="1"/>
        <end position="48"/>
    </location>
</feature>
<dbReference type="OrthoDB" id="415023at2759"/>
<feature type="domain" description="OTU" evidence="2">
    <location>
        <begin position="55"/>
        <end position="188"/>
    </location>
</feature>
<dbReference type="SUPFAM" id="SSF54001">
    <property type="entry name" value="Cysteine proteinases"/>
    <property type="match status" value="1"/>
</dbReference>
<proteinExistence type="predicted"/>
<feature type="compositionally biased region" description="Basic and acidic residues" evidence="1">
    <location>
        <begin position="198"/>
        <end position="221"/>
    </location>
</feature>
<evidence type="ECO:0000259" key="2">
    <source>
        <dbReference type="PROSITE" id="PS50802"/>
    </source>
</evidence>
<dbReference type="InterPro" id="IPR004027">
    <property type="entry name" value="SEC_C_motif"/>
</dbReference>
<organism evidence="3 4">
    <name type="scientific">Fistulifera solaris</name>
    <name type="common">Oleaginous diatom</name>
    <dbReference type="NCBI Taxonomy" id="1519565"/>
    <lineage>
        <taxon>Eukaryota</taxon>
        <taxon>Sar</taxon>
        <taxon>Stramenopiles</taxon>
        <taxon>Ochrophyta</taxon>
        <taxon>Bacillariophyta</taxon>
        <taxon>Bacillariophyceae</taxon>
        <taxon>Bacillariophycidae</taxon>
        <taxon>Naviculales</taxon>
        <taxon>Naviculaceae</taxon>
        <taxon>Fistulifera</taxon>
    </lineage>
</organism>
<sequence length="272" mass="30821">MGKKDKKKGSKARDDDKVHKKELQQGRKSRQHKGRNWKADKNDPIRKAVEADGTRTIVDMSADGNCLFRSLSDQIYGDYGNKHADVRAEVCDYMERHEDDFKVFLILDEDDEDATDFESYISAMREDGEWGGNLELVAAARHYRRNIVVFSAEQAAFTIPHADKGSPLGPDLLLSYHDSDHYNSVRSNLKASVPKISAPEHRNSDDVVSDKEKKKTVKRSDPCTCGSGMTYKKCCFSKENTETRRQKQTKNNKDTSSDTGDSLEENFKVMAI</sequence>
<feature type="compositionally biased region" description="Basic and acidic residues" evidence="1">
    <location>
        <begin position="240"/>
        <end position="256"/>
    </location>
</feature>
<dbReference type="Pfam" id="PF02810">
    <property type="entry name" value="SEC-C"/>
    <property type="match status" value="1"/>
</dbReference>
<evidence type="ECO:0000313" key="4">
    <source>
        <dbReference type="Proteomes" id="UP000198406"/>
    </source>
</evidence>
<dbReference type="PANTHER" id="PTHR12419">
    <property type="entry name" value="OTU DOMAIN CONTAINING PROTEIN"/>
    <property type="match status" value="1"/>
</dbReference>
<keyword evidence="4" id="KW-1185">Reference proteome</keyword>
<dbReference type="InterPro" id="IPR003323">
    <property type="entry name" value="OTU_dom"/>
</dbReference>
<dbReference type="PANTHER" id="PTHR12419:SF7">
    <property type="entry name" value="OTU DOMAIN-CONTAINING PROTEIN 3"/>
    <property type="match status" value="1"/>
</dbReference>
<protein>
    <submittedName>
        <fullName evidence="3">OTU domain-containing protein 3</fullName>
        <ecNumber evidence="3">3.4.19.12</ecNumber>
    </submittedName>
</protein>
<dbReference type="InterPro" id="IPR038765">
    <property type="entry name" value="Papain-like_cys_pep_sf"/>
</dbReference>
<dbReference type="GO" id="GO:0004843">
    <property type="term" value="F:cysteine-type deubiquitinase activity"/>
    <property type="evidence" value="ECO:0007669"/>
    <property type="project" value="UniProtKB-EC"/>
</dbReference>
<evidence type="ECO:0000256" key="1">
    <source>
        <dbReference type="SAM" id="MobiDB-lite"/>
    </source>
</evidence>
<dbReference type="EMBL" id="BDSP01000133">
    <property type="protein sequence ID" value="GAX18940.1"/>
    <property type="molecule type" value="Genomic_DNA"/>
</dbReference>
<comment type="caution">
    <text evidence="3">The sequence shown here is derived from an EMBL/GenBank/DDBJ whole genome shotgun (WGS) entry which is preliminary data.</text>
</comment>
<dbReference type="InParanoid" id="A0A1Z5JY46"/>
<feature type="compositionally biased region" description="Basic and acidic residues" evidence="1">
    <location>
        <begin position="11"/>
        <end position="25"/>
    </location>
</feature>
<dbReference type="Proteomes" id="UP000198406">
    <property type="component" value="Unassembled WGS sequence"/>
</dbReference>
<dbReference type="EC" id="3.4.19.12" evidence="3"/>